<sequence>MNFEEFFEEFKEQIEILKDNPDYGWEAQDYFTAVMLDYLEEVGEVDSPIICPYRAHGVQLNAYTFDEDFETLNIYVSIFYDENEVKTASKTDVDAALKRAMQVYRRATNDLYKSFEKDNDTYEFAHSVFEHKDDIKEVCITALTDGNCKPIPFKNILIGDAEVSFNIWDMDRLFRCMSSGKMRETIEIDFDSQFDKHIPCLVNKSCDDYEAYLAIIPGDILAEIYMEHGARLLEKNVRSFLQVKGAVNKGIRDTLRNEPEMFLAYNNGISVTAESISLGTDENGGLYVAKIRDMQIVNGGQTTASIYNIIKEKKSEVDLSQVYVQMKISVIKNQDRMDDIVHKISECANTQNKIQMADFSSNDPFNRKMEDLSRVIWAPATPGQKSKNWFFERARGQYADMLSREGTPAKRKAFKEIHPLFTKTDMAKYENTWNQMPYYVSEGAQKNFKRFMVGVKERGNFLPDERYYQLLVAKAILYRRTEKLVQEQKYGGYRANIVTYTIALISHKTAQRLNLEQIWKEQGLSGALESEIVRLSSIVQQYITNPPGNANVSEYCKRKNCWDGLLELDVDVSNQLKEELISGELTTGVLSSSSNASSFLNEATKEEQEIIDWVCTIPASVWLSISKWAKDTNNLQPWQRGIAFSVGTLVGRGKKPSVKQAKQAEIIYQSAKEKGFVEE</sequence>
<dbReference type="RefSeq" id="WP_099412593.1">
    <property type="nucleotide sequence ID" value="NZ_PDYH01000004.1"/>
</dbReference>
<evidence type="ECO:0000259" key="2">
    <source>
        <dbReference type="Pfam" id="PF22879"/>
    </source>
</evidence>
<accession>A0A2G3EDE2</accession>
<comment type="caution">
    <text evidence="3">The sequence shown here is derived from an EMBL/GenBank/DDBJ whole genome shotgun (WGS) entry which is preliminary data.</text>
</comment>
<reference evidence="3" key="1">
    <citation type="submission" date="2017-10" db="EMBL/GenBank/DDBJ databases">
        <title>Resolving the taxonomy of Roseburia spp., Eubacterium rectale and Agathobacter spp. through phylogenomic analysis.</title>
        <authorList>
            <person name="Sheridan P.O."/>
            <person name="Walker A.W."/>
            <person name="Duncan S.H."/>
            <person name="Scott K.P."/>
            <person name="Toole P.W.O."/>
            <person name="Luis P."/>
            <person name="Flint H.J."/>
        </authorList>
    </citation>
    <scope>NUCLEOTIDE SEQUENCE [LARGE SCALE GENOMIC DNA]</scope>
    <source>
        <strain evidence="3">JK10</strain>
    </source>
</reference>
<protein>
    <submittedName>
        <fullName evidence="3">Abortive phage infection protein</fullName>
    </submittedName>
</protein>
<feature type="domain" description="Abortive phage infection protein C-terminal" evidence="1">
    <location>
        <begin position="233"/>
        <end position="547"/>
    </location>
</feature>
<proteinExistence type="predicted"/>
<name>A0A2G3EDE2_9FIRM</name>
<dbReference type="Pfam" id="PF22879">
    <property type="entry name" value="AIPR_N"/>
    <property type="match status" value="1"/>
</dbReference>
<gene>
    <name evidence="3" type="ORF">CSX00_01330</name>
</gene>
<evidence type="ECO:0000313" key="3">
    <source>
        <dbReference type="EMBL" id="PHU41338.1"/>
    </source>
</evidence>
<dbReference type="EMBL" id="PDYH01000004">
    <property type="protein sequence ID" value="PHU41338.1"/>
    <property type="molecule type" value="Genomic_DNA"/>
</dbReference>
<feature type="domain" description="Abortive infection phage resistance protein N-terminal" evidence="2">
    <location>
        <begin position="31"/>
        <end position="175"/>
    </location>
</feature>
<dbReference type="InterPro" id="IPR055101">
    <property type="entry name" value="AIPR_N"/>
</dbReference>
<keyword evidence="4" id="KW-1185">Reference proteome</keyword>
<dbReference type="Proteomes" id="UP000224317">
    <property type="component" value="Unassembled WGS sequence"/>
</dbReference>
<dbReference type="InterPro" id="IPR018891">
    <property type="entry name" value="AIPR_C"/>
</dbReference>
<dbReference type="AlphaFoldDB" id="A0A2G3EDE2"/>
<evidence type="ECO:0000259" key="1">
    <source>
        <dbReference type="Pfam" id="PF10592"/>
    </source>
</evidence>
<evidence type="ECO:0000313" key="4">
    <source>
        <dbReference type="Proteomes" id="UP000224317"/>
    </source>
</evidence>
<dbReference type="Pfam" id="PF10592">
    <property type="entry name" value="AIPR"/>
    <property type="match status" value="1"/>
</dbReference>
<organism evidence="3 4">
    <name type="scientific">Pseudobutyrivibrio ruminis</name>
    <dbReference type="NCBI Taxonomy" id="46206"/>
    <lineage>
        <taxon>Bacteria</taxon>
        <taxon>Bacillati</taxon>
        <taxon>Bacillota</taxon>
        <taxon>Clostridia</taxon>
        <taxon>Lachnospirales</taxon>
        <taxon>Lachnospiraceae</taxon>
        <taxon>Pseudobutyrivibrio</taxon>
    </lineage>
</organism>